<sequence>MFEKTEGTVQKLAGKAQEAVGDATGSADMQFDGKARQVAGAVQQTYGEALEQVRDVAASNPIATLATVAAVSFIIGAMWSKR</sequence>
<keyword evidence="2" id="KW-1133">Transmembrane helix</keyword>
<keyword evidence="2" id="KW-0812">Transmembrane</keyword>
<comment type="caution">
    <text evidence="4">The sequence shown here is derived from an EMBL/GenBank/DDBJ whole genome shotgun (WGS) entry which is preliminary data.</text>
</comment>
<organism evidence="4 7">
    <name type="scientific">Burkholderia cepacia</name>
    <name type="common">Pseudomonas cepacia</name>
    <dbReference type="NCBI Taxonomy" id="292"/>
    <lineage>
        <taxon>Bacteria</taxon>
        <taxon>Pseudomonadati</taxon>
        <taxon>Pseudomonadota</taxon>
        <taxon>Betaproteobacteria</taxon>
        <taxon>Burkholderiales</taxon>
        <taxon>Burkholderiaceae</taxon>
        <taxon>Burkholderia</taxon>
        <taxon>Burkholderia cepacia complex</taxon>
    </lineage>
</organism>
<dbReference type="EMBL" id="JAEDXG010000002">
    <property type="protein sequence ID" value="MBH9695266.1"/>
    <property type="molecule type" value="Genomic_DNA"/>
</dbReference>
<proteinExistence type="inferred from homology"/>
<dbReference type="Proteomes" id="UP000298234">
    <property type="component" value="Unassembled WGS sequence"/>
</dbReference>
<comment type="similarity">
    <text evidence="1">Belongs to the UPF0337 (CsbD) family.</text>
</comment>
<protein>
    <submittedName>
        <fullName evidence="4">CsbD family protein</fullName>
    </submittedName>
</protein>
<dbReference type="Gene3D" id="1.10.1470.10">
    <property type="entry name" value="YjbJ"/>
    <property type="match status" value="1"/>
</dbReference>
<evidence type="ECO:0000313" key="4">
    <source>
        <dbReference type="EMBL" id="MBH9695266.1"/>
    </source>
</evidence>
<evidence type="ECO:0000313" key="7">
    <source>
        <dbReference type="Proteomes" id="UP000645612"/>
    </source>
</evidence>
<evidence type="ECO:0000313" key="6">
    <source>
        <dbReference type="Proteomes" id="UP000298234"/>
    </source>
</evidence>
<feature type="transmembrane region" description="Helical" evidence="2">
    <location>
        <begin position="62"/>
        <end position="80"/>
    </location>
</feature>
<dbReference type="InterPro" id="IPR036629">
    <property type="entry name" value="YjbJ_sf"/>
</dbReference>
<reference evidence="5 6" key="1">
    <citation type="submission" date="2019-03" db="EMBL/GenBank/DDBJ databases">
        <title>Burkholderia cepacia outbreak.</title>
        <authorList>
            <person name="Farzana R."/>
            <person name="Walsh T.R."/>
        </authorList>
    </citation>
    <scope>NUCLEOTIDE SEQUENCE [LARGE SCALE GENOMIC DNA]</scope>
    <source>
        <strain evidence="6">d13</strain>
        <strain evidence="5">D13</strain>
    </source>
</reference>
<dbReference type="RefSeq" id="WP_021160952.1">
    <property type="nucleotide sequence ID" value="NZ_CADDZZ010000001.1"/>
</dbReference>
<dbReference type="Proteomes" id="UP000645612">
    <property type="component" value="Unassembled WGS sequence"/>
</dbReference>
<gene>
    <name evidence="5" type="ORF">E3D37_13675</name>
    <name evidence="4" type="ORF">JAO13_02240</name>
</gene>
<dbReference type="Pfam" id="PF05532">
    <property type="entry name" value="CsbD"/>
    <property type="match status" value="1"/>
</dbReference>
<reference evidence="4" key="2">
    <citation type="submission" date="2020-12" db="EMBL/GenBank/DDBJ databases">
        <title>Burkholderia cepacia complex in Mexico.</title>
        <authorList>
            <person name="Estrada P."/>
        </authorList>
    </citation>
    <scope>NUCLEOTIDE SEQUENCE</scope>
    <source>
        <strain evidence="4">871</strain>
    </source>
</reference>
<dbReference type="SUPFAM" id="SSF69047">
    <property type="entry name" value="Hypothetical protein YjbJ"/>
    <property type="match status" value="1"/>
</dbReference>
<evidence type="ECO:0000256" key="2">
    <source>
        <dbReference type="SAM" id="Phobius"/>
    </source>
</evidence>
<dbReference type="InterPro" id="IPR008462">
    <property type="entry name" value="CsbD"/>
</dbReference>
<name>A0A102T598_BURCE</name>
<dbReference type="OrthoDB" id="8637255at2"/>
<evidence type="ECO:0000313" key="5">
    <source>
        <dbReference type="EMBL" id="TEU48985.1"/>
    </source>
</evidence>
<evidence type="ECO:0000256" key="1">
    <source>
        <dbReference type="ARBA" id="ARBA00009129"/>
    </source>
</evidence>
<evidence type="ECO:0000259" key="3">
    <source>
        <dbReference type="Pfam" id="PF05532"/>
    </source>
</evidence>
<dbReference type="STRING" id="292.WI67_09060"/>
<accession>A0A102T598</accession>
<dbReference type="AlphaFoldDB" id="A0A102T598"/>
<dbReference type="EMBL" id="SNSQ01000013">
    <property type="protein sequence ID" value="TEU48985.1"/>
    <property type="molecule type" value="Genomic_DNA"/>
</dbReference>
<keyword evidence="2" id="KW-0472">Membrane</keyword>
<feature type="domain" description="CsbD-like" evidence="3">
    <location>
        <begin position="3"/>
        <end position="55"/>
    </location>
</feature>
<accession>A0A1I0L8H9</accession>